<sequence>MNRAENLINQRRVSREIFMKYIYQRAMLNQGWSNMYENLTDFVDQMEDDIIEIHKHYGGRDLDQIDSYKEITFDSSYLMDICQSFEAHSDEIDPLINKYARNWTVDTMPSVDVAILRLATTEIKYMIAIPEKVTCNEVVNMAKRYCEDDAYKYINGILGSIIEDK</sequence>
<evidence type="ECO:0000256" key="2">
    <source>
        <dbReference type="ARBA" id="ARBA00022814"/>
    </source>
</evidence>
<dbReference type="RefSeq" id="WP_269310869.1">
    <property type="nucleotide sequence ID" value="NZ_CP114052.1"/>
</dbReference>
<keyword evidence="2" id="KW-0889">Transcription antitermination</keyword>
<dbReference type="Gene3D" id="1.10.940.10">
    <property type="entry name" value="NusB-like"/>
    <property type="match status" value="1"/>
</dbReference>
<dbReference type="PANTHER" id="PTHR11078">
    <property type="entry name" value="N UTILIZATION SUBSTANCE PROTEIN B-RELATED"/>
    <property type="match status" value="1"/>
</dbReference>
<keyword evidence="8" id="KW-1185">Reference proteome</keyword>
<dbReference type="InterPro" id="IPR011605">
    <property type="entry name" value="NusB_fam"/>
</dbReference>
<evidence type="ECO:0000256" key="3">
    <source>
        <dbReference type="ARBA" id="ARBA00022884"/>
    </source>
</evidence>
<evidence type="ECO:0000256" key="4">
    <source>
        <dbReference type="ARBA" id="ARBA00023015"/>
    </source>
</evidence>
<organism evidence="7 8">
    <name type="scientific">Peptostreptococcus equinus</name>
    <dbReference type="NCBI Taxonomy" id="3003601"/>
    <lineage>
        <taxon>Bacteria</taxon>
        <taxon>Bacillati</taxon>
        <taxon>Bacillota</taxon>
        <taxon>Clostridia</taxon>
        <taxon>Peptostreptococcales</taxon>
        <taxon>Peptostreptococcaceae</taxon>
        <taxon>Peptostreptococcus</taxon>
    </lineage>
</organism>
<evidence type="ECO:0000256" key="5">
    <source>
        <dbReference type="ARBA" id="ARBA00023163"/>
    </source>
</evidence>
<protein>
    <submittedName>
        <fullName evidence="7">Transcription antitermination factor NusB</fullName>
    </submittedName>
</protein>
<comment type="similarity">
    <text evidence="1">Belongs to the NusB family.</text>
</comment>
<proteinExistence type="inferred from homology"/>
<dbReference type="EMBL" id="CP114052">
    <property type="protein sequence ID" value="WAW14208.1"/>
    <property type="molecule type" value="Genomic_DNA"/>
</dbReference>
<evidence type="ECO:0000313" key="8">
    <source>
        <dbReference type="Proteomes" id="UP001164187"/>
    </source>
</evidence>
<keyword evidence="4" id="KW-0805">Transcription regulation</keyword>
<dbReference type="InterPro" id="IPR006027">
    <property type="entry name" value="NusB_RsmB_TIM44"/>
</dbReference>
<dbReference type="Proteomes" id="UP001164187">
    <property type="component" value="Chromosome"/>
</dbReference>
<gene>
    <name evidence="7" type="primary">nusB</name>
    <name evidence="7" type="ORF">O0R46_06245</name>
</gene>
<keyword evidence="5" id="KW-0804">Transcription</keyword>
<reference evidence="7" key="1">
    <citation type="submission" date="2022-12" db="EMBL/GenBank/DDBJ databases">
        <title>Peptostreptococcus.</title>
        <authorList>
            <person name="Lee S.H."/>
        </authorList>
    </citation>
    <scope>NUCLEOTIDE SEQUENCE</scope>
    <source>
        <strain evidence="7">CBA3647</strain>
    </source>
</reference>
<dbReference type="InterPro" id="IPR035926">
    <property type="entry name" value="NusB-like_sf"/>
</dbReference>
<evidence type="ECO:0000313" key="7">
    <source>
        <dbReference type="EMBL" id="WAW14208.1"/>
    </source>
</evidence>
<dbReference type="NCBIfam" id="TIGR01951">
    <property type="entry name" value="nusB"/>
    <property type="match status" value="1"/>
</dbReference>
<evidence type="ECO:0000256" key="1">
    <source>
        <dbReference type="ARBA" id="ARBA00005952"/>
    </source>
</evidence>
<evidence type="ECO:0000259" key="6">
    <source>
        <dbReference type="Pfam" id="PF01029"/>
    </source>
</evidence>
<dbReference type="SUPFAM" id="SSF48013">
    <property type="entry name" value="NusB-like"/>
    <property type="match status" value="1"/>
</dbReference>
<dbReference type="Pfam" id="PF01029">
    <property type="entry name" value="NusB"/>
    <property type="match status" value="1"/>
</dbReference>
<feature type="domain" description="NusB/RsmB/TIM44" evidence="6">
    <location>
        <begin position="71"/>
        <end position="162"/>
    </location>
</feature>
<keyword evidence="3" id="KW-0694">RNA-binding</keyword>
<dbReference type="PANTHER" id="PTHR11078:SF3">
    <property type="entry name" value="ANTITERMINATION NUSB DOMAIN-CONTAINING PROTEIN"/>
    <property type="match status" value="1"/>
</dbReference>
<name>A0ABY7JQ95_9FIRM</name>
<accession>A0ABY7JQ95</accession>